<dbReference type="PANTHER" id="PTHR20854">
    <property type="entry name" value="INOSITOL MONOPHOSPHATASE"/>
    <property type="match status" value="1"/>
</dbReference>
<dbReference type="InterPro" id="IPR020583">
    <property type="entry name" value="Inositol_monoP_metal-BS"/>
</dbReference>
<evidence type="ECO:0000256" key="6">
    <source>
        <dbReference type="ARBA" id="ARBA00022801"/>
    </source>
</evidence>
<evidence type="ECO:0000256" key="4">
    <source>
        <dbReference type="ARBA" id="ARBA00009759"/>
    </source>
</evidence>
<comment type="cofactor">
    <cofactor evidence="2 8">
        <name>Mg(2+)</name>
        <dbReference type="ChEBI" id="CHEBI:18420"/>
    </cofactor>
</comment>
<dbReference type="Gene3D" id="3.40.190.80">
    <property type="match status" value="1"/>
</dbReference>
<dbReference type="Pfam" id="PF00459">
    <property type="entry name" value="Inositol_P"/>
    <property type="match status" value="1"/>
</dbReference>
<dbReference type="GeneID" id="126886730"/>
<keyword evidence="10" id="KW-1185">Reference proteome</keyword>
<comment type="catalytic activity">
    <reaction evidence="1 8">
        <text>a myo-inositol phosphate + H2O = myo-inositol + phosphate</text>
        <dbReference type="Rhea" id="RHEA:24056"/>
        <dbReference type="ChEBI" id="CHEBI:15377"/>
        <dbReference type="ChEBI" id="CHEBI:17268"/>
        <dbReference type="ChEBI" id="CHEBI:43474"/>
        <dbReference type="ChEBI" id="CHEBI:84139"/>
        <dbReference type="EC" id="3.1.3.25"/>
    </reaction>
</comment>
<dbReference type="InterPro" id="IPR033942">
    <property type="entry name" value="IMPase"/>
</dbReference>
<dbReference type="InterPro" id="IPR020550">
    <property type="entry name" value="Inositol_monophosphatase_CS"/>
</dbReference>
<keyword evidence="5 8" id="KW-0479">Metal-binding</keyword>
<evidence type="ECO:0000256" key="3">
    <source>
        <dbReference type="ARBA" id="ARBA00005152"/>
    </source>
</evidence>
<keyword evidence="7 8" id="KW-0460">Magnesium</keyword>
<reference evidence="9" key="1">
    <citation type="submission" date="2025-05" db="UniProtKB">
        <authorList>
            <consortium name="EnsemblMetazoa"/>
        </authorList>
    </citation>
    <scope>IDENTIFICATION</scope>
</reference>
<name>A0ABM5KHL1_DIAVI</name>
<dbReference type="EC" id="3.1.3.25" evidence="8"/>
<dbReference type="Proteomes" id="UP001652700">
    <property type="component" value="Unplaced"/>
</dbReference>
<dbReference type="PRINTS" id="PR00377">
    <property type="entry name" value="IMPHPHTASES"/>
</dbReference>
<dbReference type="PROSITE" id="PS00630">
    <property type="entry name" value="IMP_2"/>
    <property type="match status" value="1"/>
</dbReference>
<dbReference type="EnsemblMetazoa" id="XM_050653740.1">
    <property type="protein sequence ID" value="XP_050509697.1"/>
    <property type="gene ID" value="LOC126886730"/>
</dbReference>
<dbReference type="CDD" id="cd01639">
    <property type="entry name" value="IMPase"/>
    <property type="match status" value="1"/>
</dbReference>
<evidence type="ECO:0000313" key="9">
    <source>
        <dbReference type="EnsemblMetazoa" id="XP_050509697.1"/>
    </source>
</evidence>
<evidence type="ECO:0000256" key="7">
    <source>
        <dbReference type="ARBA" id="ARBA00022842"/>
    </source>
</evidence>
<dbReference type="InterPro" id="IPR020552">
    <property type="entry name" value="Inositol_monoPase_Li-sen"/>
</dbReference>
<evidence type="ECO:0000256" key="8">
    <source>
        <dbReference type="RuleBase" id="RU364068"/>
    </source>
</evidence>
<dbReference type="RefSeq" id="XP_050509697.1">
    <property type="nucleotide sequence ID" value="XM_050653740.1"/>
</dbReference>
<evidence type="ECO:0000256" key="5">
    <source>
        <dbReference type="ARBA" id="ARBA00022723"/>
    </source>
</evidence>
<sequence length="312" mass="34684">MFISFVFPTVTRRAYRICNLYLNINKSNNIFIRTMGETNTEMYYDTVMKLVKEAGKMINEKVHNRSKKVEQKSSDIDLVTETDQAVEKLLIDGLSKAFKDHKFIGEESVASGTPVKLTDTPTWIIDPIDGTMNFVHAFPHSCISIALFINQKPEIGIIFNPMLNQMFTARSGKGAFYNGERIHVSNTKALSDALIMFECGTARDVEKMKTVNENYLKLLPQVHGYRALGSAALNFAMVATGGADAYFEFGIHVWDMAAGILIVREAGGVVIDPSGGDLKIMSRRALVACTQELAEKLAQQLVSTYYPTPDDS</sequence>
<dbReference type="PROSITE" id="PS00629">
    <property type="entry name" value="IMP_1"/>
    <property type="match status" value="1"/>
</dbReference>
<evidence type="ECO:0000256" key="1">
    <source>
        <dbReference type="ARBA" id="ARBA00001033"/>
    </source>
</evidence>
<organism evidence="9 10">
    <name type="scientific">Diabrotica virgifera virgifera</name>
    <name type="common">western corn rootworm</name>
    <dbReference type="NCBI Taxonomy" id="50390"/>
    <lineage>
        <taxon>Eukaryota</taxon>
        <taxon>Metazoa</taxon>
        <taxon>Ecdysozoa</taxon>
        <taxon>Arthropoda</taxon>
        <taxon>Hexapoda</taxon>
        <taxon>Insecta</taxon>
        <taxon>Pterygota</taxon>
        <taxon>Neoptera</taxon>
        <taxon>Endopterygota</taxon>
        <taxon>Coleoptera</taxon>
        <taxon>Polyphaga</taxon>
        <taxon>Cucujiformia</taxon>
        <taxon>Chrysomeloidea</taxon>
        <taxon>Chrysomelidae</taxon>
        <taxon>Galerucinae</taxon>
        <taxon>Diabroticina</taxon>
        <taxon>Diabroticites</taxon>
        <taxon>Diabrotica</taxon>
    </lineage>
</organism>
<comment type="similarity">
    <text evidence="4 8">Belongs to the inositol monophosphatase superfamily.</text>
</comment>
<accession>A0ABM5KHL1</accession>
<proteinExistence type="inferred from homology"/>
<dbReference type="InterPro" id="IPR000760">
    <property type="entry name" value="Inositol_monophosphatase-like"/>
</dbReference>
<comment type="pathway">
    <text evidence="3 8">Polyol metabolism; myo-inositol biosynthesis; myo-inositol from D-glucose 6-phosphate: step 2/2.</text>
</comment>
<dbReference type="Gene3D" id="3.30.540.10">
    <property type="entry name" value="Fructose-1,6-Bisphosphatase, subunit A, domain 1"/>
    <property type="match status" value="1"/>
</dbReference>
<evidence type="ECO:0000313" key="10">
    <source>
        <dbReference type="Proteomes" id="UP001652700"/>
    </source>
</evidence>
<keyword evidence="6 8" id="KW-0378">Hydrolase</keyword>
<dbReference type="SUPFAM" id="SSF56655">
    <property type="entry name" value="Carbohydrate phosphatase"/>
    <property type="match status" value="1"/>
</dbReference>
<dbReference type="PANTHER" id="PTHR20854:SF4">
    <property type="entry name" value="INOSITOL-1-MONOPHOSPHATASE-RELATED"/>
    <property type="match status" value="1"/>
</dbReference>
<protein>
    <recommendedName>
        <fullName evidence="8">Inositol-1-monophosphatase</fullName>
        <ecNumber evidence="8">3.1.3.25</ecNumber>
    </recommendedName>
</protein>
<dbReference type="PRINTS" id="PR00378">
    <property type="entry name" value="LIIMPHPHTASE"/>
</dbReference>
<evidence type="ECO:0000256" key="2">
    <source>
        <dbReference type="ARBA" id="ARBA00001946"/>
    </source>
</evidence>